<dbReference type="Pfam" id="PF13650">
    <property type="entry name" value="Asp_protease_2"/>
    <property type="match status" value="1"/>
</dbReference>
<gene>
    <name evidence="1" type="ORF">C3K47_10715</name>
</gene>
<comment type="caution">
    <text evidence="1">The sequence shown here is derived from an EMBL/GenBank/DDBJ whole genome shotgun (WGS) entry which is preliminary data.</text>
</comment>
<evidence type="ECO:0000313" key="2">
    <source>
        <dbReference type="Proteomes" id="UP000236893"/>
    </source>
</evidence>
<dbReference type="CDD" id="cd05483">
    <property type="entry name" value="retropepsin_like_bacteria"/>
    <property type="match status" value="1"/>
</dbReference>
<dbReference type="OrthoDB" id="644381at2"/>
<name>A0A2S5A0W2_9SPHI</name>
<sequence>MRKIVYLLFLGIWAVIGPLHAQTVKSDSVFLKLQQAFMAKSVGLLEPVLSNDFSVGVYNSPIAKYMLQNIVSHFAVDSMKLKAVERVSGKNSVLFIVYPHGEPAITTRAWLNDSHKLLYVDLFDQLCGLNRYKVSTLQATIPIEVKDGSIYLIATINDSQKPLRFLFDTGADGMAMRKSLADSLGLRVAREQNTSVVGGNMQIQVSTGNTIHFDKFAVNNQSVAIFEHVREGTAGIIGINLAYQYIVKVDFDKMIMQLYSMGNYNEEDKGGTTLSIKNGKGILELPLNLKVGQKEVTGNFIFDTGAGYYVIGFGDFVKRNELLSSGFKPYFSSTTVSMGVSSPTFTGNFEKMTVGAIDLRNVPGTLKKYREGDERATIEDGSFGVKTISRFNFTINLAEKTIHLTPNQRFNTPIDFMLGDKMFSFNERGQLAVLVDITAEQLFKQGDVVLSINDIESETLKKDPARILKLQAMPSGSKLSFKVLRDGQVVTISA</sequence>
<keyword evidence="2" id="KW-1185">Reference proteome</keyword>
<dbReference type="InterPro" id="IPR034122">
    <property type="entry name" value="Retropepsin-like_bacterial"/>
</dbReference>
<proteinExistence type="predicted"/>
<dbReference type="Proteomes" id="UP000236893">
    <property type="component" value="Unassembled WGS sequence"/>
</dbReference>
<protein>
    <recommendedName>
        <fullName evidence="3">Clan AA aspartic protease</fullName>
    </recommendedName>
</protein>
<dbReference type="EMBL" id="PQVF01000007">
    <property type="protein sequence ID" value="POY36221.1"/>
    <property type="molecule type" value="Genomic_DNA"/>
</dbReference>
<dbReference type="RefSeq" id="WP_103789139.1">
    <property type="nucleotide sequence ID" value="NZ_PQVF01000007.1"/>
</dbReference>
<dbReference type="SUPFAM" id="SSF50630">
    <property type="entry name" value="Acid proteases"/>
    <property type="match status" value="1"/>
</dbReference>
<evidence type="ECO:0000313" key="1">
    <source>
        <dbReference type="EMBL" id="POY36221.1"/>
    </source>
</evidence>
<dbReference type="AlphaFoldDB" id="A0A2S5A0W2"/>
<dbReference type="Gene3D" id="2.40.70.10">
    <property type="entry name" value="Acid Proteases"/>
    <property type="match status" value="2"/>
</dbReference>
<reference evidence="1 2" key="1">
    <citation type="submission" date="2018-01" db="EMBL/GenBank/DDBJ databases">
        <authorList>
            <person name="Gaut B.S."/>
            <person name="Morton B.R."/>
            <person name="Clegg M.T."/>
            <person name="Duvall M.R."/>
        </authorList>
    </citation>
    <scope>NUCLEOTIDE SEQUENCE [LARGE SCALE GENOMIC DNA]</scope>
    <source>
        <strain evidence="1 2">HR-AV</strain>
    </source>
</reference>
<accession>A0A2S5A0W2</accession>
<organism evidence="1 2">
    <name type="scientific">Solitalea longa</name>
    <dbReference type="NCBI Taxonomy" id="2079460"/>
    <lineage>
        <taxon>Bacteria</taxon>
        <taxon>Pseudomonadati</taxon>
        <taxon>Bacteroidota</taxon>
        <taxon>Sphingobacteriia</taxon>
        <taxon>Sphingobacteriales</taxon>
        <taxon>Sphingobacteriaceae</taxon>
        <taxon>Solitalea</taxon>
    </lineage>
</organism>
<dbReference type="InterPro" id="IPR021109">
    <property type="entry name" value="Peptidase_aspartic_dom_sf"/>
</dbReference>
<evidence type="ECO:0008006" key="3">
    <source>
        <dbReference type="Google" id="ProtNLM"/>
    </source>
</evidence>
<dbReference type="SUPFAM" id="SSF50156">
    <property type="entry name" value="PDZ domain-like"/>
    <property type="match status" value="1"/>
</dbReference>
<dbReference type="InterPro" id="IPR036034">
    <property type="entry name" value="PDZ_sf"/>
</dbReference>